<evidence type="ECO:0000256" key="1">
    <source>
        <dbReference type="SAM" id="MobiDB-lite"/>
    </source>
</evidence>
<feature type="region of interest" description="Disordered" evidence="1">
    <location>
        <begin position="71"/>
        <end position="96"/>
    </location>
</feature>
<keyword evidence="3" id="KW-1185">Reference proteome</keyword>
<dbReference type="Proteomes" id="UP000479190">
    <property type="component" value="Unassembled WGS sequence"/>
</dbReference>
<evidence type="ECO:0000313" key="2">
    <source>
        <dbReference type="EMBL" id="CAB0031752.1"/>
    </source>
</evidence>
<sequence length="244" mass="26844">MRRPEQALHLVDSSMRSPGRLNSRRRKRLGKPVKMIRNCCKIIQVNDATNIIIIHMIRQNLRSRDPRISYADISSSRRSAPTMMQRSSRQPAPGQPAVVQHQLVSANQHQQHEGGAAEFHPALLADQQQVAGSVPPTVQQQVQVPPPGPIDGHQQQVAASAPPAPHHVQVPPPGPIYGYRQQVAASAPPALHQVQAPPMRPINCNQQQVQALPPGPLDWNQQQVQAPPPGPIDWNQQQTTPTES</sequence>
<name>A0A6H5I7S2_9HYME</name>
<feature type="compositionally biased region" description="Polar residues" evidence="1">
    <location>
        <begin position="234"/>
        <end position="244"/>
    </location>
</feature>
<feature type="compositionally biased region" description="Polar residues" evidence="1">
    <location>
        <begin position="72"/>
        <end position="90"/>
    </location>
</feature>
<evidence type="ECO:0000313" key="3">
    <source>
        <dbReference type="Proteomes" id="UP000479190"/>
    </source>
</evidence>
<feature type="region of interest" description="Disordered" evidence="1">
    <location>
        <begin position="195"/>
        <end position="244"/>
    </location>
</feature>
<reference evidence="2 3" key="1">
    <citation type="submission" date="2020-02" db="EMBL/GenBank/DDBJ databases">
        <authorList>
            <person name="Ferguson B K."/>
        </authorList>
    </citation>
    <scope>NUCLEOTIDE SEQUENCE [LARGE SCALE GENOMIC DNA]</scope>
</reference>
<accession>A0A6H5I7S2</accession>
<dbReference type="EMBL" id="CADCXV010000652">
    <property type="protein sequence ID" value="CAB0031752.1"/>
    <property type="molecule type" value="Genomic_DNA"/>
</dbReference>
<feature type="region of interest" description="Disordered" evidence="1">
    <location>
        <begin position="130"/>
        <end position="179"/>
    </location>
</feature>
<protein>
    <submittedName>
        <fullName evidence="2">Uncharacterized protein</fullName>
    </submittedName>
</protein>
<gene>
    <name evidence="2" type="ORF">TBRA_LOCUS3717</name>
</gene>
<dbReference type="AlphaFoldDB" id="A0A6H5I7S2"/>
<feature type="compositionally biased region" description="Low complexity" evidence="1">
    <location>
        <begin position="134"/>
        <end position="143"/>
    </location>
</feature>
<feature type="compositionally biased region" description="Pro residues" evidence="1">
    <location>
        <begin position="162"/>
        <end position="175"/>
    </location>
</feature>
<organism evidence="2 3">
    <name type="scientific">Trichogramma brassicae</name>
    <dbReference type="NCBI Taxonomy" id="86971"/>
    <lineage>
        <taxon>Eukaryota</taxon>
        <taxon>Metazoa</taxon>
        <taxon>Ecdysozoa</taxon>
        <taxon>Arthropoda</taxon>
        <taxon>Hexapoda</taxon>
        <taxon>Insecta</taxon>
        <taxon>Pterygota</taxon>
        <taxon>Neoptera</taxon>
        <taxon>Endopterygota</taxon>
        <taxon>Hymenoptera</taxon>
        <taxon>Apocrita</taxon>
        <taxon>Proctotrupomorpha</taxon>
        <taxon>Chalcidoidea</taxon>
        <taxon>Trichogrammatidae</taxon>
        <taxon>Trichogramma</taxon>
    </lineage>
</organism>
<proteinExistence type="predicted"/>